<evidence type="ECO:0000256" key="6">
    <source>
        <dbReference type="ARBA" id="ARBA00023136"/>
    </source>
</evidence>
<dbReference type="InterPro" id="IPR050586">
    <property type="entry name" value="CPA3_Na-H_Antiporter_D"/>
</dbReference>
<dbReference type="PANTHER" id="PTHR42703:SF1">
    <property type="entry name" value="NA(+)_H(+) ANTIPORTER SUBUNIT D1"/>
    <property type="match status" value="1"/>
</dbReference>
<evidence type="ECO:0000259" key="9">
    <source>
        <dbReference type="Pfam" id="PF00361"/>
    </source>
</evidence>
<reference evidence="10 11" key="1">
    <citation type="submission" date="2016-10" db="EMBL/GenBank/DDBJ databases">
        <authorList>
            <person name="de Groot N.N."/>
        </authorList>
    </citation>
    <scope>NUCLEOTIDE SEQUENCE [LARGE SCALE GENOMIC DNA]</scope>
    <source>
        <strain evidence="10 11">IPL20</strain>
    </source>
</reference>
<feature type="transmembrane region" description="Helical" evidence="8">
    <location>
        <begin position="184"/>
        <end position="205"/>
    </location>
</feature>
<dbReference type="InterPro" id="IPR003918">
    <property type="entry name" value="NADH_UbQ_OxRdtase"/>
</dbReference>
<feature type="transmembrane region" description="Helical" evidence="8">
    <location>
        <begin position="217"/>
        <end position="238"/>
    </location>
</feature>
<dbReference type="InterPro" id="IPR001750">
    <property type="entry name" value="ND/Mrp_TM"/>
</dbReference>
<accession>A0A1I7NMV2</accession>
<dbReference type="PANTHER" id="PTHR42703">
    <property type="entry name" value="NADH DEHYDROGENASE"/>
    <property type="match status" value="1"/>
</dbReference>
<feature type="transmembrane region" description="Helical" evidence="8">
    <location>
        <begin position="477"/>
        <end position="496"/>
    </location>
</feature>
<dbReference type="Pfam" id="PF00361">
    <property type="entry name" value="Proton_antipo_M"/>
    <property type="match status" value="1"/>
</dbReference>
<comment type="similarity">
    <text evidence="2">Belongs to the CPA3 antiporters (TC 2.A.63) subunit D family.</text>
</comment>
<feature type="transmembrane region" description="Helical" evidence="8">
    <location>
        <begin position="349"/>
        <end position="369"/>
    </location>
</feature>
<keyword evidence="4 7" id="KW-0812">Transmembrane</keyword>
<dbReference type="STRING" id="429728.SAMN05216456_2297"/>
<protein>
    <submittedName>
        <fullName evidence="10">Multicomponent Na+:H+ antiporter subunit D</fullName>
    </submittedName>
</protein>
<feature type="transmembrane region" description="Helical" evidence="8">
    <location>
        <begin position="293"/>
        <end position="312"/>
    </location>
</feature>
<feature type="transmembrane region" description="Helical" evidence="8">
    <location>
        <begin position="153"/>
        <end position="172"/>
    </location>
</feature>
<evidence type="ECO:0000256" key="1">
    <source>
        <dbReference type="ARBA" id="ARBA00004651"/>
    </source>
</evidence>
<evidence type="ECO:0000256" key="2">
    <source>
        <dbReference type="ARBA" id="ARBA00005346"/>
    </source>
</evidence>
<feature type="transmembrane region" description="Helical" evidence="8">
    <location>
        <begin position="50"/>
        <end position="73"/>
    </location>
</feature>
<dbReference type="OrthoDB" id="9768329at2"/>
<evidence type="ECO:0000256" key="8">
    <source>
        <dbReference type="SAM" id="Phobius"/>
    </source>
</evidence>
<keyword evidence="5 8" id="KW-1133">Transmembrane helix</keyword>
<keyword evidence="3" id="KW-1003">Cell membrane</keyword>
<dbReference type="AlphaFoldDB" id="A0A1I7NMV2"/>
<feature type="domain" description="NADH:quinone oxidoreductase/Mrp antiporter transmembrane" evidence="9">
    <location>
        <begin position="148"/>
        <end position="423"/>
    </location>
</feature>
<dbReference type="PRINTS" id="PR01437">
    <property type="entry name" value="NUOXDRDTASE4"/>
</dbReference>
<proteinExistence type="inferred from homology"/>
<evidence type="ECO:0000256" key="5">
    <source>
        <dbReference type="ARBA" id="ARBA00022989"/>
    </source>
</evidence>
<feature type="transmembrane region" description="Helical" evidence="8">
    <location>
        <begin position="93"/>
        <end position="117"/>
    </location>
</feature>
<sequence length="528" mass="54544">MATPTASNDLPAAMIAGLTPATDWVIVLPVVLALVGAAGLMVVRRSNGMPVIGAVLVLLAIIACEVSLIMRIAVEGPLSMTMGKWLPPFGISFTADIFGAAFALAASVVTLIVVLYAQLERAEADPRDGFHPMVLLLLAGVTGSFLTGDLFNLYVWFEVMLIASFGLIVSGGRPMQLDGAIKYGFLNFLATTLFLLALGLTYGLLGTLNMADIMRVAPLANTAAMTGIAALLLLAFGMKAAAFPVNAWLPASYHTPASAVSALFAGLLTKVGAYALLRSLVAVLPASRDLLEPVLAVLAIATLVTAPLGAIAETQLRRAIGFLVIGGIGAVLAGVALPNLLGVAGAGVYIFHAILSITALYLVAGLVEIETGETDTRRMGGLYAANAPLSVFFFALVLSVAGVPPFLGFWPKLLLLEGGVAEAGLGWWGTALVVALLVNAILTLIAGSRLWAHVFWRNLPADTGAPRPALAPKSTRSLAFGATAVLVVAIVAGGLWPNPLIEGGQRAAADLVDPTRYVEAVGLAEVTP</sequence>
<feature type="transmembrane region" description="Helical" evidence="8">
    <location>
        <begin position="129"/>
        <end position="147"/>
    </location>
</feature>
<feature type="transmembrane region" description="Helical" evidence="8">
    <location>
        <begin position="381"/>
        <end position="407"/>
    </location>
</feature>
<evidence type="ECO:0000256" key="4">
    <source>
        <dbReference type="ARBA" id="ARBA00022692"/>
    </source>
</evidence>
<name>A0A1I7NMV2_9HYPH</name>
<keyword evidence="6 8" id="KW-0472">Membrane</keyword>
<dbReference type="EMBL" id="FPCK01000002">
    <property type="protein sequence ID" value="SFV35982.1"/>
    <property type="molecule type" value="Genomic_DNA"/>
</dbReference>
<dbReference type="GO" id="GO:0042773">
    <property type="term" value="P:ATP synthesis coupled electron transport"/>
    <property type="evidence" value="ECO:0007669"/>
    <property type="project" value="InterPro"/>
</dbReference>
<feature type="transmembrane region" description="Helical" evidence="8">
    <location>
        <begin position="259"/>
        <end position="281"/>
    </location>
</feature>
<evidence type="ECO:0000313" key="10">
    <source>
        <dbReference type="EMBL" id="SFV35982.1"/>
    </source>
</evidence>
<dbReference type="RefSeq" id="WP_092424656.1">
    <property type="nucleotide sequence ID" value="NZ_FPCK01000002.1"/>
</dbReference>
<evidence type="ECO:0000256" key="7">
    <source>
        <dbReference type="RuleBase" id="RU000320"/>
    </source>
</evidence>
<evidence type="ECO:0000313" key="11">
    <source>
        <dbReference type="Proteomes" id="UP000199074"/>
    </source>
</evidence>
<feature type="transmembrane region" description="Helical" evidence="8">
    <location>
        <begin position="24"/>
        <end position="43"/>
    </location>
</feature>
<dbReference type="Proteomes" id="UP000199074">
    <property type="component" value="Unassembled WGS sequence"/>
</dbReference>
<comment type="subcellular location">
    <subcellularLocation>
        <location evidence="1">Cell membrane</location>
        <topology evidence="1">Multi-pass membrane protein</topology>
    </subcellularLocation>
    <subcellularLocation>
        <location evidence="7">Membrane</location>
        <topology evidence="7">Multi-pass membrane protein</topology>
    </subcellularLocation>
</comment>
<feature type="transmembrane region" description="Helical" evidence="8">
    <location>
        <begin position="319"/>
        <end position="337"/>
    </location>
</feature>
<dbReference type="GO" id="GO:0008137">
    <property type="term" value="F:NADH dehydrogenase (ubiquinone) activity"/>
    <property type="evidence" value="ECO:0007669"/>
    <property type="project" value="InterPro"/>
</dbReference>
<gene>
    <name evidence="10" type="ORF">SAMN05216456_2297</name>
</gene>
<evidence type="ECO:0000256" key="3">
    <source>
        <dbReference type="ARBA" id="ARBA00022475"/>
    </source>
</evidence>
<keyword evidence="11" id="KW-1185">Reference proteome</keyword>
<feature type="transmembrane region" description="Helical" evidence="8">
    <location>
        <begin position="427"/>
        <end position="447"/>
    </location>
</feature>
<dbReference type="GO" id="GO:0005886">
    <property type="term" value="C:plasma membrane"/>
    <property type="evidence" value="ECO:0007669"/>
    <property type="project" value="UniProtKB-SubCell"/>
</dbReference>
<organism evidence="10 11">
    <name type="scientific">Devosia crocina</name>
    <dbReference type="NCBI Taxonomy" id="429728"/>
    <lineage>
        <taxon>Bacteria</taxon>
        <taxon>Pseudomonadati</taxon>
        <taxon>Pseudomonadota</taxon>
        <taxon>Alphaproteobacteria</taxon>
        <taxon>Hyphomicrobiales</taxon>
        <taxon>Devosiaceae</taxon>
        <taxon>Devosia</taxon>
    </lineage>
</organism>